<reference evidence="1 2" key="1">
    <citation type="journal article" date="2016" name="Nat. Commun.">
        <title>Thousands of microbial genomes shed light on interconnected biogeochemical processes in an aquifer system.</title>
        <authorList>
            <person name="Anantharaman K."/>
            <person name="Brown C.T."/>
            <person name="Hug L.A."/>
            <person name="Sharon I."/>
            <person name="Castelle C.J."/>
            <person name="Probst A.J."/>
            <person name="Thomas B.C."/>
            <person name="Singh A."/>
            <person name="Wilkins M.J."/>
            <person name="Karaoz U."/>
            <person name="Brodie E.L."/>
            <person name="Williams K.H."/>
            <person name="Hubbard S.S."/>
            <person name="Banfield J.F."/>
        </authorList>
    </citation>
    <scope>NUCLEOTIDE SEQUENCE [LARGE SCALE GENOMIC DNA]</scope>
</reference>
<evidence type="ECO:0000313" key="1">
    <source>
        <dbReference type="EMBL" id="OGY13215.1"/>
    </source>
</evidence>
<evidence type="ECO:0008006" key="3">
    <source>
        <dbReference type="Google" id="ProtNLM"/>
    </source>
</evidence>
<gene>
    <name evidence="1" type="ORF">A3A77_01420</name>
</gene>
<accession>A0A1G1VCW3</accession>
<evidence type="ECO:0000313" key="2">
    <source>
        <dbReference type="Proteomes" id="UP000178659"/>
    </source>
</evidence>
<dbReference type="EMBL" id="MHCC01000018">
    <property type="protein sequence ID" value="OGY13215.1"/>
    <property type="molecule type" value="Genomic_DNA"/>
</dbReference>
<comment type="caution">
    <text evidence="1">The sequence shown here is derived from an EMBL/GenBank/DDBJ whole genome shotgun (WGS) entry which is preliminary data.</text>
</comment>
<sequence length="64" mass="7468">MDDRENAVKHLREHQNYPATRDELVAECNNLSDFSEKDKRWFSENLPEGIYNSADEVISALDLQ</sequence>
<dbReference type="Proteomes" id="UP000178659">
    <property type="component" value="Unassembled WGS sequence"/>
</dbReference>
<protein>
    <recommendedName>
        <fullName evidence="3">DUF2795 domain-containing protein</fullName>
    </recommendedName>
</protein>
<proteinExistence type="predicted"/>
<organism evidence="1 2">
    <name type="scientific">Candidatus Blackburnbacteria bacterium RIFCSPLOWO2_01_FULL_40_20</name>
    <dbReference type="NCBI Taxonomy" id="1797519"/>
    <lineage>
        <taxon>Bacteria</taxon>
        <taxon>Candidatus Blackburniibacteriota</taxon>
    </lineage>
</organism>
<dbReference type="AlphaFoldDB" id="A0A1G1VCW3"/>
<name>A0A1G1VCW3_9BACT</name>